<gene>
    <name evidence="2" type="ORF">K493DRAFT_261902</name>
</gene>
<evidence type="ECO:0000313" key="3">
    <source>
        <dbReference type="Proteomes" id="UP000193498"/>
    </source>
</evidence>
<dbReference type="Proteomes" id="UP000193498">
    <property type="component" value="Unassembled WGS sequence"/>
</dbReference>
<dbReference type="EMBL" id="MCFE01000218">
    <property type="protein sequence ID" value="ORX93940.1"/>
    <property type="molecule type" value="Genomic_DNA"/>
</dbReference>
<dbReference type="PANTHER" id="PTHR16027">
    <property type="entry name" value="DILUTE DOMAIN-CONTAINING PROTEIN YPR089W"/>
    <property type="match status" value="1"/>
</dbReference>
<dbReference type="Gene3D" id="1.25.40.20">
    <property type="entry name" value="Ankyrin repeat-containing domain"/>
    <property type="match status" value="1"/>
</dbReference>
<dbReference type="InterPro" id="IPR036770">
    <property type="entry name" value="Ankyrin_rpt-contain_sf"/>
</dbReference>
<dbReference type="InterPro" id="IPR037986">
    <property type="entry name" value="Myo5p-like_CBD_DIL"/>
</dbReference>
<keyword evidence="3" id="KW-1185">Reference proteome</keyword>
<dbReference type="SUPFAM" id="SSF48403">
    <property type="entry name" value="Ankyrin repeat"/>
    <property type="match status" value="1"/>
</dbReference>
<dbReference type="AlphaFoldDB" id="A0A1Y1Y7F4"/>
<dbReference type="STRING" id="1314790.A0A1Y1Y7F4"/>
<accession>A0A1Y1Y7F4</accession>
<dbReference type="InParanoid" id="A0A1Y1Y7F4"/>
<feature type="domain" description="Dilute" evidence="1">
    <location>
        <begin position="186"/>
        <end position="464"/>
    </location>
</feature>
<comment type="caution">
    <text evidence="2">The sequence shown here is derived from an EMBL/GenBank/DDBJ whole genome shotgun (WGS) entry which is preliminary data.</text>
</comment>
<dbReference type="Pfam" id="PF01843">
    <property type="entry name" value="DIL"/>
    <property type="match status" value="1"/>
</dbReference>
<proteinExistence type="predicted"/>
<evidence type="ECO:0000259" key="1">
    <source>
        <dbReference type="PROSITE" id="PS51126"/>
    </source>
</evidence>
<dbReference type="SMART" id="SM01132">
    <property type="entry name" value="DIL"/>
    <property type="match status" value="1"/>
</dbReference>
<organism evidence="2 3">
    <name type="scientific">Basidiobolus meristosporus CBS 931.73</name>
    <dbReference type="NCBI Taxonomy" id="1314790"/>
    <lineage>
        <taxon>Eukaryota</taxon>
        <taxon>Fungi</taxon>
        <taxon>Fungi incertae sedis</taxon>
        <taxon>Zoopagomycota</taxon>
        <taxon>Entomophthoromycotina</taxon>
        <taxon>Basidiobolomycetes</taxon>
        <taxon>Basidiobolales</taxon>
        <taxon>Basidiobolaceae</taxon>
        <taxon>Basidiobolus</taxon>
    </lineage>
</organism>
<dbReference type="GO" id="GO:0051020">
    <property type="term" value="F:GTPase binding"/>
    <property type="evidence" value="ECO:0007669"/>
    <property type="project" value="TreeGrafter"/>
</dbReference>
<dbReference type="OrthoDB" id="426293at2759"/>
<dbReference type="InterPro" id="IPR002710">
    <property type="entry name" value="Dilute_dom"/>
</dbReference>
<dbReference type="InterPro" id="IPR052072">
    <property type="entry name" value="Vascular_dev_regulator"/>
</dbReference>
<protein>
    <submittedName>
        <fullName evidence="2">DIL-domain-containing protein</fullName>
    </submittedName>
</protein>
<feature type="non-terminal residue" evidence="2">
    <location>
        <position position="551"/>
    </location>
</feature>
<dbReference type="PANTHER" id="PTHR16027:SF6">
    <property type="entry name" value="DILUTE DOMAIN-CONTAINING PROTEIN"/>
    <property type="match status" value="1"/>
</dbReference>
<dbReference type="PROSITE" id="PS51126">
    <property type="entry name" value="DILUTE"/>
    <property type="match status" value="1"/>
</dbReference>
<dbReference type="FunCoup" id="A0A1Y1Y7F4">
    <property type="interactions" value="94"/>
</dbReference>
<sequence>MWASSNHHSTIVELLVEHGASTDCKSSKGRTVLDFLNRDKTIDPSHSQKIMELLADSQGGSENEEARENRYYAPSINDLESALAESDILYKMAMDNVNGNEIDLAEFQPKDVEEGEEMEFDWNSLQLDQMFVFSEKNLDSILESVISHMKPHYSKTRKFIPASWIFLAARYSHYLAGLDMLSELMTKAMSRIAAIIQVNKDDMSLLGFWLANCNLLLYYFKRDSELVASTVQQQFELSEIIHEIYQHFVANAEKRLLEVIDDAMMNYLTLPGIDQVQFIKERMGFFSSLTRKSPSSHSKANHTYRPQLNQKPVSPKTVNCILSSTLIVLQSYEVHPATIHYILNQLFYFLSAEIFNRILGNKEYCNRTKAMQIRMNLSVIEDWIHSNRLPSVLLFHFRAVIQALQYLQCVSSLPDLGSLVETAKELDQLTSTQMKHLAQHYRYEVDENQIQEEILQYLDKVVQDTVNRHAETLSSMKVNGEHMANVVELKADILNHERAPYETEPELDIWKNPDHMLPFAIPTTSEMLTGFGRSSREYVPQLPEEFIMELD</sequence>
<dbReference type="CDD" id="cd15473">
    <property type="entry name" value="Myo5p-like_CBD_DIL_ANK"/>
    <property type="match status" value="1"/>
</dbReference>
<evidence type="ECO:0000313" key="2">
    <source>
        <dbReference type="EMBL" id="ORX93940.1"/>
    </source>
</evidence>
<name>A0A1Y1Y7F4_9FUNG</name>
<reference evidence="2 3" key="1">
    <citation type="submission" date="2016-07" db="EMBL/GenBank/DDBJ databases">
        <title>Pervasive Adenine N6-methylation of Active Genes in Fungi.</title>
        <authorList>
            <consortium name="DOE Joint Genome Institute"/>
            <person name="Mondo S.J."/>
            <person name="Dannebaum R.O."/>
            <person name="Kuo R.C."/>
            <person name="Labutti K."/>
            <person name="Haridas S."/>
            <person name="Kuo A."/>
            <person name="Salamov A."/>
            <person name="Ahrendt S.R."/>
            <person name="Lipzen A."/>
            <person name="Sullivan W."/>
            <person name="Andreopoulos W.B."/>
            <person name="Clum A."/>
            <person name="Lindquist E."/>
            <person name="Daum C."/>
            <person name="Ramamoorthy G.K."/>
            <person name="Gryganskyi A."/>
            <person name="Culley D."/>
            <person name="Magnuson J.K."/>
            <person name="James T.Y."/>
            <person name="O'Malley M.A."/>
            <person name="Stajich J.E."/>
            <person name="Spatafora J.W."/>
            <person name="Visel A."/>
            <person name="Grigoriev I.V."/>
        </authorList>
    </citation>
    <scope>NUCLEOTIDE SEQUENCE [LARGE SCALE GENOMIC DNA]</scope>
    <source>
        <strain evidence="2 3">CBS 931.73</strain>
    </source>
</reference>